<protein>
    <recommendedName>
        <fullName evidence="7 9">Small ribosomal subunit protein uS14</fullName>
    </recommendedName>
</protein>
<dbReference type="GO" id="GO:0006412">
    <property type="term" value="P:translation"/>
    <property type="evidence" value="ECO:0007669"/>
    <property type="project" value="UniProtKB-UniRule"/>
</dbReference>
<dbReference type="NCBIfam" id="NF006477">
    <property type="entry name" value="PRK08881.1"/>
    <property type="match status" value="1"/>
</dbReference>
<name>A0A077DIK5_9BURK</name>
<dbReference type="GO" id="GO:0005737">
    <property type="term" value="C:cytoplasm"/>
    <property type="evidence" value="ECO:0007669"/>
    <property type="project" value="UniProtKB-ARBA"/>
</dbReference>
<keyword evidence="6 9" id="KW-0687">Ribonucleoprotein</keyword>
<keyword evidence="5 9" id="KW-0689">Ribosomal protein</keyword>
<dbReference type="GO" id="GO:0003735">
    <property type="term" value="F:structural constituent of ribosome"/>
    <property type="evidence" value="ECO:0007669"/>
    <property type="project" value="InterPro"/>
</dbReference>
<dbReference type="EMBL" id="CP009238">
    <property type="protein sequence ID" value="AIL33302.1"/>
    <property type="molecule type" value="Genomic_DNA"/>
</dbReference>
<dbReference type="Pfam" id="PF00253">
    <property type="entry name" value="Ribosomal_S14"/>
    <property type="match status" value="1"/>
</dbReference>
<comment type="similarity">
    <text evidence="2 9">Belongs to the universal ribosomal protein uS14 family.</text>
</comment>
<comment type="function">
    <text evidence="1 9">Binds 16S rRNA, required for the assembly of 30S particles and may also be responsible for determining the conformation of the 16S rRNA at the A site.</text>
</comment>
<organism evidence="10 11">
    <name type="scientific">Basilea psittacipulmonis DSM 24701</name>
    <dbReference type="NCBI Taxonomy" id="1072685"/>
    <lineage>
        <taxon>Bacteria</taxon>
        <taxon>Pseudomonadati</taxon>
        <taxon>Pseudomonadota</taxon>
        <taxon>Betaproteobacteria</taxon>
        <taxon>Burkholderiales</taxon>
        <taxon>Alcaligenaceae</taxon>
        <taxon>Basilea</taxon>
    </lineage>
</organism>
<dbReference type="GO" id="GO:0019843">
    <property type="term" value="F:rRNA binding"/>
    <property type="evidence" value="ECO:0007669"/>
    <property type="project" value="UniProtKB-UniRule"/>
</dbReference>
<proteinExistence type="inferred from homology"/>
<dbReference type="PANTHER" id="PTHR19836:SF19">
    <property type="entry name" value="SMALL RIBOSOMAL SUBUNIT PROTEIN US14M"/>
    <property type="match status" value="1"/>
</dbReference>
<dbReference type="AlphaFoldDB" id="A0A077DIK5"/>
<dbReference type="FunFam" id="1.10.287.1480:FF:000001">
    <property type="entry name" value="30S ribosomal protein S14"/>
    <property type="match status" value="1"/>
</dbReference>
<dbReference type="SUPFAM" id="SSF57716">
    <property type="entry name" value="Glucocorticoid receptor-like (DNA-binding domain)"/>
    <property type="match status" value="1"/>
</dbReference>
<dbReference type="InterPro" id="IPR023036">
    <property type="entry name" value="Ribosomal_uS14_bac/plastid"/>
</dbReference>
<dbReference type="KEGG" id="bpsi:IX83_08320"/>
<evidence type="ECO:0000313" key="10">
    <source>
        <dbReference type="EMBL" id="AIL33302.1"/>
    </source>
</evidence>
<dbReference type="eggNOG" id="COG0199">
    <property type="taxonomic scope" value="Bacteria"/>
</dbReference>
<reference evidence="10 11" key="1">
    <citation type="journal article" date="2014" name="BMC Genomics">
        <title>A genomic perspective on a new bacterial genus and species from the Alcaligenaceae family, Basilea psittacipulmonis.</title>
        <authorList>
            <person name="Whiteson K.L."/>
            <person name="Hernandez D."/>
            <person name="Lazarevic V."/>
            <person name="Gaia N."/>
            <person name="Farinelli L."/>
            <person name="Francois P."/>
            <person name="Pilo P."/>
            <person name="Frey J."/>
            <person name="Schrenzel J."/>
        </authorList>
    </citation>
    <scope>NUCLEOTIDE SEQUENCE [LARGE SCALE GENOMIC DNA]</scope>
    <source>
        <strain evidence="10 11">DSM 24701</strain>
    </source>
</reference>
<evidence type="ECO:0000256" key="8">
    <source>
        <dbReference type="ARBA" id="ARBA00047110"/>
    </source>
</evidence>
<evidence type="ECO:0000256" key="5">
    <source>
        <dbReference type="ARBA" id="ARBA00022980"/>
    </source>
</evidence>
<sequence>MAKLSLINRDVKRAKLIAKFANKRAALVAIINDTSKTDEERYEARLKLQQLPRNANPTRYRNRCVITGRPRGVFSKFGLTRHKLREMAMRGEVPGMTKASW</sequence>
<dbReference type="InterPro" id="IPR001209">
    <property type="entry name" value="Ribosomal_uS14"/>
</dbReference>
<evidence type="ECO:0000313" key="11">
    <source>
        <dbReference type="Proteomes" id="UP000028945"/>
    </source>
</evidence>
<dbReference type="OrthoDB" id="9810484at2"/>
<keyword evidence="4 9" id="KW-0694">RNA-binding</keyword>
<dbReference type="PANTHER" id="PTHR19836">
    <property type="entry name" value="30S RIBOSOMAL PROTEIN S14"/>
    <property type="match status" value="1"/>
</dbReference>
<evidence type="ECO:0000256" key="9">
    <source>
        <dbReference type="HAMAP-Rule" id="MF_00537"/>
    </source>
</evidence>
<evidence type="ECO:0000256" key="4">
    <source>
        <dbReference type="ARBA" id="ARBA00022884"/>
    </source>
</evidence>
<evidence type="ECO:0000256" key="7">
    <source>
        <dbReference type="ARBA" id="ARBA00035167"/>
    </source>
</evidence>
<dbReference type="HAMAP" id="MF_00537">
    <property type="entry name" value="Ribosomal_uS14_1"/>
    <property type="match status" value="1"/>
</dbReference>
<dbReference type="GO" id="GO:0015935">
    <property type="term" value="C:small ribosomal subunit"/>
    <property type="evidence" value="ECO:0007669"/>
    <property type="project" value="TreeGrafter"/>
</dbReference>
<dbReference type="Proteomes" id="UP000028945">
    <property type="component" value="Chromosome"/>
</dbReference>
<evidence type="ECO:0000256" key="6">
    <source>
        <dbReference type="ARBA" id="ARBA00023274"/>
    </source>
</evidence>
<dbReference type="HOGENOM" id="CLU_139869_0_1_4"/>
<comment type="subunit">
    <text evidence="8 9">Part of the 30S ribosomal subunit. Contacts proteins S3 and S10.</text>
</comment>
<gene>
    <name evidence="9" type="primary">rpsN</name>
    <name evidence="10" type="ORF">IX83_08320</name>
</gene>
<evidence type="ECO:0000256" key="2">
    <source>
        <dbReference type="ARBA" id="ARBA00009083"/>
    </source>
</evidence>
<dbReference type="Gene3D" id="1.10.287.1480">
    <property type="match status" value="1"/>
</dbReference>
<keyword evidence="11" id="KW-1185">Reference proteome</keyword>
<keyword evidence="3 9" id="KW-0699">rRNA-binding</keyword>
<dbReference type="STRING" id="1072685.IX83_08320"/>
<evidence type="ECO:0000256" key="3">
    <source>
        <dbReference type="ARBA" id="ARBA00022730"/>
    </source>
</evidence>
<dbReference type="RefSeq" id="WP_038501210.1">
    <property type="nucleotide sequence ID" value="NZ_AFWK01000097.1"/>
</dbReference>
<evidence type="ECO:0000256" key="1">
    <source>
        <dbReference type="ARBA" id="ARBA00003686"/>
    </source>
</evidence>
<accession>A0A077DIK5</accession>